<protein>
    <submittedName>
        <fullName evidence="7">Uncharacterized protein</fullName>
    </submittedName>
</protein>
<keyword evidence="3" id="KW-0238">DNA-binding</keyword>
<evidence type="ECO:0000313" key="8">
    <source>
        <dbReference type="Proteomes" id="UP001472677"/>
    </source>
</evidence>
<dbReference type="CDD" id="cd00167">
    <property type="entry name" value="SANT"/>
    <property type="match status" value="2"/>
</dbReference>
<evidence type="ECO:0000259" key="6">
    <source>
        <dbReference type="PROSITE" id="PS51294"/>
    </source>
</evidence>
<reference evidence="7 8" key="1">
    <citation type="journal article" date="2024" name="G3 (Bethesda)">
        <title>Genome assembly of Hibiscus sabdariffa L. provides insights into metabolisms of medicinal natural products.</title>
        <authorList>
            <person name="Kim T."/>
        </authorList>
    </citation>
    <scope>NUCLEOTIDE SEQUENCE [LARGE SCALE GENOMIC DNA]</scope>
    <source>
        <strain evidence="7">TK-2024</strain>
        <tissue evidence="7">Old leaves</tissue>
    </source>
</reference>
<proteinExistence type="predicted"/>
<dbReference type="SUPFAM" id="SSF46689">
    <property type="entry name" value="Homeodomain-like"/>
    <property type="match status" value="1"/>
</dbReference>
<dbReference type="Gene3D" id="1.10.10.60">
    <property type="entry name" value="Homeodomain-like"/>
    <property type="match status" value="2"/>
</dbReference>
<gene>
    <name evidence="7" type="ORF">V6N12_025210</name>
</gene>
<feature type="domain" description="Myb-like" evidence="5">
    <location>
        <begin position="10"/>
        <end position="62"/>
    </location>
</feature>
<dbReference type="PANTHER" id="PTHR47994:SF5">
    <property type="entry name" value="F14D16.11-RELATED"/>
    <property type="match status" value="1"/>
</dbReference>
<dbReference type="SMART" id="SM00717">
    <property type="entry name" value="SANT"/>
    <property type="match status" value="2"/>
</dbReference>
<dbReference type="Pfam" id="PF00249">
    <property type="entry name" value="Myb_DNA-binding"/>
    <property type="match status" value="2"/>
</dbReference>
<dbReference type="PANTHER" id="PTHR47994">
    <property type="entry name" value="F14D16.11-RELATED"/>
    <property type="match status" value="1"/>
</dbReference>
<dbReference type="PROSITE" id="PS50090">
    <property type="entry name" value="MYB_LIKE"/>
    <property type="match status" value="2"/>
</dbReference>
<evidence type="ECO:0000256" key="1">
    <source>
        <dbReference type="ARBA" id="ARBA00004123"/>
    </source>
</evidence>
<sequence>MFRSTSCYEKDGLKRGPWTAEEDQKLTAYIQQHGHGSWSSLPEKAGLKRCGKSCRLRWINYLRPDIKRGKFSLQEEQTIIQLHAFLGNRWSAIAVHLPKRTDNEIKNHWNTHLKKRLIKMGIDPMTHKPRIDALGSFGHGCHDSNLNHMAQWERARLEAEARAAGRDSSNKQALPNHIRVQPKIHPGADPLPLSTPRRECIDVLKAWQGMVTGMFNFPNRDNLDSPTSMSNSSSAPIQVPNVDCNVTNHSYTSNELVYMDEWKRINQLQELEDWMEKSTTSMMALTQEATAFATENAWFTDIVAEATAADFKEGSSEIDTLIGIPVSFSSMEVEASNGSCPTAENGGHSVWMLE</sequence>
<dbReference type="EMBL" id="JBBPBM010000104">
    <property type="protein sequence ID" value="KAK8508107.1"/>
    <property type="molecule type" value="Genomic_DNA"/>
</dbReference>
<evidence type="ECO:0000256" key="4">
    <source>
        <dbReference type="ARBA" id="ARBA00023242"/>
    </source>
</evidence>
<dbReference type="InterPro" id="IPR017930">
    <property type="entry name" value="Myb_dom"/>
</dbReference>
<name>A0ABR2BMD2_9ROSI</name>
<evidence type="ECO:0000259" key="5">
    <source>
        <dbReference type="PROSITE" id="PS50090"/>
    </source>
</evidence>
<evidence type="ECO:0000256" key="3">
    <source>
        <dbReference type="ARBA" id="ARBA00023125"/>
    </source>
</evidence>
<evidence type="ECO:0000313" key="7">
    <source>
        <dbReference type="EMBL" id="KAK8508107.1"/>
    </source>
</evidence>
<dbReference type="InterPro" id="IPR015495">
    <property type="entry name" value="Myb_TF_plants"/>
</dbReference>
<keyword evidence="2" id="KW-0677">Repeat</keyword>
<keyword evidence="8" id="KW-1185">Reference proteome</keyword>
<feature type="domain" description="Myb-like" evidence="5">
    <location>
        <begin position="63"/>
        <end position="113"/>
    </location>
</feature>
<feature type="domain" description="HTH myb-type" evidence="6">
    <location>
        <begin position="63"/>
        <end position="117"/>
    </location>
</feature>
<keyword evidence="4" id="KW-0539">Nucleus</keyword>
<dbReference type="InterPro" id="IPR009057">
    <property type="entry name" value="Homeodomain-like_sf"/>
</dbReference>
<evidence type="ECO:0000256" key="2">
    <source>
        <dbReference type="ARBA" id="ARBA00022737"/>
    </source>
</evidence>
<dbReference type="PROSITE" id="PS51294">
    <property type="entry name" value="HTH_MYB"/>
    <property type="match status" value="2"/>
</dbReference>
<organism evidence="7 8">
    <name type="scientific">Hibiscus sabdariffa</name>
    <name type="common">roselle</name>
    <dbReference type="NCBI Taxonomy" id="183260"/>
    <lineage>
        <taxon>Eukaryota</taxon>
        <taxon>Viridiplantae</taxon>
        <taxon>Streptophyta</taxon>
        <taxon>Embryophyta</taxon>
        <taxon>Tracheophyta</taxon>
        <taxon>Spermatophyta</taxon>
        <taxon>Magnoliopsida</taxon>
        <taxon>eudicotyledons</taxon>
        <taxon>Gunneridae</taxon>
        <taxon>Pentapetalae</taxon>
        <taxon>rosids</taxon>
        <taxon>malvids</taxon>
        <taxon>Malvales</taxon>
        <taxon>Malvaceae</taxon>
        <taxon>Malvoideae</taxon>
        <taxon>Hibiscus</taxon>
    </lineage>
</organism>
<accession>A0ABR2BMD2</accession>
<feature type="domain" description="HTH myb-type" evidence="6">
    <location>
        <begin position="10"/>
        <end position="62"/>
    </location>
</feature>
<dbReference type="InterPro" id="IPR001005">
    <property type="entry name" value="SANT/Myb"/>
</dbReference>
<comment type="caution">
    <text evidence="7">The sequence shown here is derived from an EMBL/GenBank/DDBJ whole genome shotgun (WGS) entry which is preliminary data.</text>
</comment>
<comment type="subcellular location">
    <subcellularLocation>
        <location evidence="1">Nucleus</location>
    </subcellularLocation>
</comment>
<dbReference type="Proteomes" id="UP001472677">
    <property type="component" value="Unassembled WGS sequence"/>
</dbReference>